<accession>A0AAU9ILU3</accession>
<comment type="caution">
    <text evidence="2">The sequence shown here is derived from an EMBL/GenBank/DDBJ whole genome shotgun (WGS) entry which is preliminary data.</text>
</comment>
<evidence type="ECO:0000256" key="1">
    <source>
        <dbReference type="SAM" id="MobiDB-lite"/>
    </source>
</evidence>
<feature type="region of interest" description="Disordered" evidence="1">
    <location>
        <begin position="1"/>
        <end position="20"/>
    </location>
</feature>
<sequence length="184" mass="21336">MITFPKPPHKASKQANLNKPKESTWISLSIKPELDPKFVRKSKKFLKTRDRNYDLVHLQPKNRTHLRTRTCIELKPLKNKEKVNSPLSTTPSLSPPKTIRANLNSLIELPTSSSPELTSCRRVRRSNTLKSISPRTDNQELESIISGASQLHSQTRSLKRHFSLKFFNIQKDFRKFNKFLEFAD</sequence>
<dbReference type="AlphaFoldDB" id="A0AAU9ILU3"/>
<protein>
    <submittedName>
        <fullName evidence="2">Uncharacterized protein</fullName>
    </submittedName>
</protein>
<keyword evidence="3" id="KW-1185">Reference proteome</keyword>
<proteinExistence type="predicted"/>
<dbReference type="EMBL" id="CAJZBQ010000011">
    <property type="protein sequence ID" value="CAG9314138.1"/>
    <property type="molecule type" value="Genomic_DNA"/>
</dbReference>
<reference evidence="2" key="1">
    <citation type="submission" date="2021-09" db="EMBL/GenBank/DDBJ databases">
        <authorList>
            <consortium name="AG Swart"/>
            <person name="Singh M."/>
            <person name="Singh A."/>
            <person name="Seah K."/>
            <person name="Emmerich C."/>
        </authorList>
    </citation>
    <scope>NUCLEOTIDE SEQUENCE</scope>
    <source>
        <strain evidence="2">ATCC30299</strain>
    </source>
</reference>
<gene>
    <name evidence="2" type="ORF">BSTOLATCC_MIC9935</name>
</gene>
<evidence type="ECO:0000313" key="2">
    <source>
        <dbReference type="EMBL" id="CAG9314138.1"/>
    </source>
</evidence>
<organism evidence="2 3">
    <name type="scientific">Blepharisma stoltei</name>
    <dbReference type="NCBI Taxonomy" id="1481888"/>
    <lineage>
        <taxon>Eukaryota</taxon>
        <taxon>Sar</taxon>
        <taxon>Alveolata</taxon>
        <taxon>Ciliophora</taxon>
        <taxon>Postciliodesmatophora</taxon>
        <taxon>Heterotrichea</taxon>
        <taxon>Heterotrichida</taxon>
        <taxon>Blepharismidae</taxon>
        <taxon>Blepharisma</taxon>
    </lineage>
</organism>
<evidence type="ECO:0000313" key="3">
    <source>
        <dbReference type="Proteomes" id="UP001162131"/>
    </source>
</evidence>
<dbReference type="Proteomes" id="UP001162131">
    <property type="component" value="Unassembled WGS sequence"/>
</dbReference>
<name>A0AAU9ILU3_9CILI</name>